<dbReference type="EMBL" id="CAJOBB010004012">
    <property type="protein sequence ID" value="CAF4069893.1"/>
    <property type="molecule type" value="Genomic_DNA"/>
</dbReference>
<dbReference type="Pfam" id="PF13527">
    <property type="entry name" value="Acetyltransf_9"/>
    <property type="match status" value="1"/>
</dbReference>
<dbReference type="Gene3D" id="3.40.630.30">
    <property type="match status" value="1"/>
</dbReference>
<protein>
    <submittedName>
        <fullName evidence="2">Uncharacterized protein</fullName>
    </submittedName>
</protein>
<proteinExistence type="predicted"/>
<comment type="caution">
    <text evidence="2">The sequence shown here is derived from an EMBL/GenBank/DDBJ whole genome shotgun (WGS) entry which is preliminary data.</text>
</comment>
<accession>A0A819TTW8</accession>
<dbReference type="AlphaFoldDB" id="A0A819TTW8"/>
<name>A0A819TTW8_9BILA</name>
<gene>
    <name evidence="1" type="ORF">IZO911_LOCUS9835</name>
    <name evidence="2" type="ORF">KXQ929_LOCUS32673</name>
</gene>
<dbReference type="Proteomes" id="UP000663860">
    <property type="component" value="Unassembled WGS sequence"/>
</dbReference>
<dbReference type="EMBL" id="CAJNOE010000070">
    <property type="protein sequence ID" value="CAF0855598.1"/>
    <property type="molecule type" value="Genomic_DNA"/>
</dbReference>
<evidence type="ECO:0000313" key="2">
    <source>
        <dbReference type="EMBL" id="CAF4069893.1"/>
    </source>
</evidence>
<evidence type="ECO:0000313" key="3">
    <source>
        <dbReference type="Proteomes" id="UP000663868"/>
    </source>
</evidence>
<dbReference type="SUPFAM" id="SSF55729">
    <property type="entry name" value="Acyl-CoA N-acyltransferases (Nat)"/>
    <property type="match status" value="1"/>
</dbReference>
<evidence type="ECO:0000313" key="1">
    <source>
        <dbReference type="EMBL" id="CAF0855598.1"/>
    </source>
</evidence>
<organism evidence="2 3">
    <name type="scientific">Adineta steineri</name>
    <dbReference type="NCBI Taxonomy" id="433720"/>
    <lineage>
        <taxon>Eukaryota</taxon>
        <taxon>Metazoa</taxon>
        <taxon>Spiralia</taxon>
        <taxon>Gnathifera</taxon>
        <taxon>Rotifera</taxon>
        <taxon>Eurotatoria</taxon>
        <taxon>Bdelloidea</taxon>
        <taxon>Adinetida</taxon>
        <taxon>Adinetidae</taxon>
        <taxon>Adineta</taxon>
    </lineage>
</organism>
<sequence length="107" mass="12391">MDSVSNIDISSIIYYYIEKYEQQEAVDLWCSMFKTNPNVEKSYFSLDVSPNYVEVDTLGAWYNDKLISTVYIRRLTLFSNENNDKYLCGGISNVATLEEYRNHGLCG</sequence>
<dbReference type="Proteomes" id="UP000663868">
    <property type="component" value="Unassembled WGS sequence"/>
</dbReference>
<reference evidence="2" key="1">
    <citation type="submission" date="2021-02" db="EMBL/GenBank/DDBJ databases">
        <authorList>
            <person name="Nowell W R."/>
        </authorList>
    </citation>
    <scope>NUCLEOTIDE SEQUENCE</scope>
</reference>
<dbReference type="InterPro" id="IPR016181">
    <property type="entry name" value="Acyl_CoA_acyltransferase"/>
</dbReference>